<keyword evidence="3 6" id="KW-0812">Transmembrane</keyword>
<feature type="transmembrane region" description="Helical" evidence="6">
    <location>
        <begin position="337"/>
        <end position="357"/>
    </location>
</feature>
<evidence type="ECO:0000256" key="5">
    <source>
        <dbReference type="ARBA" id="ARBA00023136"/>
    </source>
</evidence>
<evidence type="ECO:0000256" key="2">
    <source>
        <dbReference type="ARBA" id="ARBA00022448"/>
    </source>
</evidence>
<feature type="transmembrane region" description="Helical" evidence="6">
    <location>
        <begin position="490"/>
        <end position="511"/>
    </location>
</feature>
<feature type="transmembrane region" description="Helical" evidence="6">
    <location>
        <begin position="50"/>
        <end position="67"/>
    </location>
</feature>
<dbReference type="InterPro" id="IPR036259">
    <property type="entry name" value="MFS_trans_sf"/>
</dbReference>
<keyword evidence="2" id="KW-0813">Transport</keyword>
<organism evidence="7 8">
    <name type="scientific">Pedobacter cryoconitis</name>
    <dbReference type="NCBI Taxonomy" id="188932"/>
    <lineage>
        <taxon>Bacteria</taxon>
        <taxon>Pseudomonadati</taxon>
        <taxon>Bacteroidota</taxon>
        <taxon>Sphingobacteriia</taxon>
        <taxon>Sphingobacteriales</taxon>
        <taxon>Sphingobacteriaceae</taxon>
        <taxon>Pedobacter</taxon>
    </lineage>
</organism>
<evidence type="ECO:0000256" key="1">
    <source>
        <dbReference type="ARBA" id="ARBA00004141"/>
    </source>
</evidence>
<dbReference type="PANTHER" id="PTHR42718:SF9">
    <property type="entry name" value="MAJOR FACILITATOR SUPERFAMILY MULTIDRUG TRANSPORTER MFSC"/>
    <property type="match status" value="1"/>
</dbReference>
<feature type="transmembrane region" description="Helical" evidence="6">
    <location>
        <begin position="140"/>
        <end position="163"/>
    </location>
</feature>
<reference evidence="7 8" key="1">
    <citation type="submission" date="2018-06" db="EMBL/GenBank/DDBJ databases">
        <title>Genomic Encyclopedia of Archaeal and Bacterial Type Strains, Phase II (KMG-II): from individual species to whole genera.</title>
        <authorList>
            <person name="Goeker M."/>
        </authorList>
    </citation>
    <scope>NUCLEOTIDE SEQUENCE [LARGE SCALE GENOMIC DNA]</scope>
    <source>
        <strain evidence="7 8">DSM 14825</strain>
    </source>
</reference>
<protein>
    <submittedName>
        <fullName evidence="7">MFS transporter</fullName>
    </submittedName>
</protein>
<feature type="transmembrane region" description="Helical" evidence="6">
    <location>
        <begin position="236"/>
        <end position="255"/>
    </location>
</feature>
<dbReference type="Pfam" id="PF07690">
    <property type="entry name" value="MFS_1"/>
    <property type="match status" value="1"/>
</dbReference>
<dbReference type="GO" id="GO:0022857">
    <property type="term" value="F:transmembrane transporter activity"/>
    <property type="evidence" value="ECO:0007669"/>
    <property type="project" value="InterPro"/>
</dbReference>
<evidence type="ECO:0000313" key="7">
    <source>
        <dbReference type="EMBL" id="RAJ27241.1"/>
    </source>
</evidence>
<feature type="transmembrane region" description="Helical" evidence="6">
    <location>
        <begin position="308"/>
        <end position="330"/>
    </location>
</feature>
<dbReference type="AlphaFoldDB" id="A0A327SEB1"/>
<keyword evidence="4 6" id="KW-1133">Transmembrane helix</keyword>
<comment type="subcellular location">
    <subcellularLocation>
        <location evidence="1">Membrane</location>
        <topology evidence="1">Multi-pass membrane protein</topology>
    </subcellularLocation>
</comment>
<proteinExistence type="predicted"/>
<keyword evidence="5 6" id="KW-0472">Membrane</keyword>
<dbReference type="RefSeq" id="WP_111634947.1">
    <property type="nucleotide sequence ID" value="NZ_QLLR01000020.1"/>
</dbReference>
<dbReference type="SUPFAM" id="SSF103473">
    <property type="entry name" value="MFS general substrate transporter"/>
    <property type="match status" value="1"/>
</dbReference>
<dbReference type="PANTHER" id="PTHR42718">
    <property type="entry name" value="MAJOR FACILITATOR SUPERFAMILY MULTIDRUG TRANSPORTER MFSC"/>
    <property type="match status" value="1"/>
</dbReference>
<dbReference type="InterPro" id="IPR011701">
    <property type="entry name" value="MFS"/>
</dbReference>
<gene>
    <name evidence="7" type="ORF">LY11_03532</name>
</gene>
<feature type="transmembrane region" description="Helical" evidence="6">
    <location>
        <begin position="201"/>
        <end position="224"/>
    </location>
</feature>
<comment type="caution">
    <text evidence="7">The sequence shown here is derived from an EMBL/GenBank/DDBJ whole genome shotgun (WGS) entry which is preliminary data.</text>
</comment>
<feature type="transmembrane region" description="Helical" evidence="6">
    <location>
        <begin position="79"/>
        <end position="97"/>
    </location>
</feature>
<dbReference type="EMBL" id="QLLR01000020">
    <property type="protein sequence ID" value="RAJ27241.1"/>
    <property type="molecule type" value="Genomic_DNA"/>
</dbReference>
<dbReference type="OrthoDB" id="622032at2"/>
<evidence type="ECO:0000313" key="8">
    <source>
        <dbReference type="Proteomes" id="UP000249754"/>
    </source>
</evidence>
<sequence length="525" mass="59886">MDSFFKEWAPDWLIRLTIFLVLMPGLLVFALYFSNISEAGGYYGIEPADVQFSIVIMYAAMVSFFPVDDRFFKYLKPKPYFIAATLINMALYYICGITRDPDVLMICRFLQGLSCSMLCNFCLNLIFYKLPQQRARALGYGVFYGVIQASIPVCAIFCSWILYHYEFNHLFYLLIFMQIPGVVLMLLIVKNIRIKKKFPLYQLDWVSYIFFAFILCSIGYILVYGQQLNWFSAQKIRLLSLAVIISAGLFSYRQLHLKRPLIQLRLLQFANFRNGLLLLALYYICKGTTGFTYTFAQQILGLDPIHLIPFWGVNIAGIVLGMAIAVRFVLLKTEAKILWITGFLSLLIFHLLMYFLFSANAEDKQLYLPLFIQGFGTGWLMVPLVVFLVSAAPLSMVASTPFIGIVSRFLGLSAGIAIGNYFHLYYKSIHFNNFRQYVTALNPLYTEKINDLQSGVSYSGNSMGNTQGIAAALLNKSVANQVFLRSAMDYYSLMILMISVIIILIIFLPGVKQVLLVFRSKVIPY</sequence>
<evidence type="ECO:0000256" key="4">
    <source>
        <dbReference type="ARBA" id="ARBA00022989"/>
    </source>
</evidence>
<feature type="transmembrane region" description="Helical" evidence="6">
    <location>
        <begin position="109"/>
        <end position="128"/>
    </location>
</feature>
<feature type="transmembrane region" description="Helical" evidence="6">
    <location>
        <begin position="169"/>
        <end position="189"/>
    </location>
</feature>
<feature type="transmembrane region" description="Helical" evidence="6">
    <location>
        <begin position="409"/>
        <end position="426"/>
    </location>
</feature>
<feature type="transmembrane region" description="Helical" evidence="6">
    <location>
        <begin position="12"/>
        <end position="34"/>
    </location>
</feature>
<dbReference type="GO" id="GO:0016020">
    <property type="term" value="C:membrane"/>
    <property type="evidence" value="ECO:0007669"/>
    <property type="project" value="UniProtKB-SubCell"/>
</dbReference>
<feature type="transmembrane region" description="Helical" evidence="6">
    <location>
        <begin position="377"/>
        <end position="397"/>
    </location>
</feature>
<dbReference type="Gene3D" id="1.20.1250.20">
    <property type="entry name" value="MFS general substrate transporter like domains"/>
    <property type="match status" value="1"/>
</dbReference>
<name>A0A327SEB1_9SPHI</name>
<evidence type="ECO:0000256" key="6">
    <source>
        <dbReference type="SAM" id="Phobius"/>
    </source>
</evidence>
<accession>A0A327SEB1</accession>
<dbReference type="Proteomes" id="UP000249754">
    <property type="component" value="Unassembled WGS sequence"/>
</dbReference>
<feature type="transmembrane region" description="Helical" evidence="6">
    <location>
        <begin position="276"/>
        <end position="296"/>
    </location>
</feature>
<evidence type="ECO:0000256" key="3">
    <source>
        <dbReference type="ARBA" id="ARBA00022692"/>
    </source>
</evidence>